<evidence type="ECO:0000256" key="1">
    <source>
        <dbReference type="ARBA" id="ARBA00004370"/>
    </source>
</evidence>
<evidence type="ECO:0000256" key="9">
    <source>
        <dbReference type="RuleBase" id="RU003651"/>
    </source>
</evidence>
<dbReference type="InterPro" id="IPR036181">
    <property type="entry name" value="MIT_dom_sf"/>
</dbReference>
<dbReference type="SMART" id="SM00382">
    <property type="entry name" value="AAA"/>
    <property type="match status" value="1"/>
</dbReference>
<dbReference type="PROSITE" id="PS00674">
    <property type="entry name" value="AAA"/>
    <property type="match status" value="1"/>
</dbReference>
<dbReference type="OrthoDB" id="29072at2759"/>
<dbReference type="InterPro" id="IPR027417">
    <property type="entry name" value="P-loop_NTPase"/>
</dbReference>
<dbReference type="InterPro" id="IPR015415">
    <property type="entry name" value="Spast_Vps4_C"/>
</dbReference>
<dbReference type="CDD" id="cd19509">
    <property type="entry name" value="RecA-like_VPS4-like"/>
    <property type="match status" value="1"/>
</dbReference>
<dbReference type="PANTHER" id="PTHR23074">
    <property type="entry name" value="AAA DOMAIN-CONTAINING"/>
    <property type="match status" value="1"/>
</dbReference>
<comment type="similarity">
    <text evidence="9">Belongs to the AAA ATPase family.</text>
</comment>
<comment type="catalytic activity">
    <reaction evidence="7">
        <text>n ATP + n H2O + a microtubule = n ADP + n phosphate + (n+1) alpha/beta tubulin heterodimers.</text>
        <dbReference type="EC" id="5.6.1.1"/>
    </reaction>
</comment>
<dbReference type="SUPFAM" id="SSF52540">
    <property type="entry name" value="P-loop containing nucleoside triphosphate hydrolases"/>
    <property type="match status" value="1"/>
</dbReference>
<evidence type="ECO:0000313" key="12">
    <source>
        <dbReference type="Proteomes" id="UP000030762"/>
    </source>
</evidence>
<dbReference type="Gene3D" id="1.10.8.60">
    <property type="match status" value="1"/>
</dbReference>
<evidence type="ECO:0000256" key="3">
    <source>
        <dbReference type="ARBA" id="ARBA00022741"/>
    </source>
</evidence>
<dbReference type="InterPro" id="IPR007330">
    <property type="entry name" value="MIT_dom"/>
</dbReference>
<comment type="subcellular location">
    <subcellularLocation>
        <location evidence="1">Membrane</location>
    </subcellularLocation>
</comment>
<dbReference type="GO" id="GO:0008568">
    <property type="term" value="F:microtubule severing ATPase activity"/>
    <property type="evidence" value="ECO:0007669"/>
    <property type="project" value="UniProtKB-EC"/>
</dbReference>
<evidence type="ECO:0000256" key="2">
    <source>
        <dbReference type="ARBA" id="ARBA00022701"/>
    </source>
</evidence>
<dbReference type="InterPro" id="IPR041569">
    <property type="entry name" value="AAA_lid_3"/>
</dbReference>
<dbReference type="InterPro" id="IPR003960">
    <property type="entry name" value="ATPase_AAA_CS"/>
</dbReference>
<evidence type="ECO:0000259" key="10">
    <source>
        <dbReference type="SMART" id="SM00382"/>
    </source>
</evidence>
<dbReference type="FunFam" id="1.10.8.60:FF:000022">
    <property type="entry name" value="Fidgetin like 1"/>
    <property type="match status" value="1"/>
</dbReference>
<gene>
    <name evidence="11" type="ORF">SDRG_02511</name>
</gene>
<dbReference type="Pfam" id="PF17862">
    <property type="entry name" value="AAA_lid_3"/>
    <property type="match status" value="1"/>
</dbReference>
<keyword evidence="6" id="KW-0413">Isomerase</keyword>
<dbReference type="InterPro" id="IPR050304">
    <property type="entry name" value="MT-severing_AAA_ATPase"/>
</dbReference>
<dbReference type="GO" id="GO:0005524">
    <property type="term" value="F:ATP binding"/>
    <property type="evidence" value="ECO:0007669"/>
    <property type="project" value="UniProtKB-KW"/>
</dbReference>
<sequence>MHLFGFGRRSSTPPEPEDARMAALRSLATSAVAADEAHAYAEALELYTRLIQRMLELLPGVPDQGSWKKKIEGYITRAEQVKALAVPPPPTTSSLVAQNDPYAHMILDEVLDKSPGVHWDDIAGLSFAKQTLQEAIVLPTLRPDLFTGLCSPPKGALLFGPPGTGKTMLAKAIATEAKATFFSITASTLTSKWMGEGEKLVRALFEMARELQPSVIFMDEIDAVLSARAGASEHEASRRLKNQFLVQMDGVASRSADRVLVLGATNLPFELDEALLRRLEKRIYVPLPDAVARQALLLHALKPHSCTLTPRDIARIVRETSGFSGSDVRQLCKEAAMGPLRSVGARLAHISKDELRPIAMSDFTAALSRVRPSVSEATLGRFDAWNDAHGASS</sequence>
<dbReference type="InterPro" id="IPR003593">
    <property type="entry name" value="AAA+_ATPase"/>
</dbReference>
<dbReference type="InterPro" id="IPR003959">
    <property type="entry name" value="ATPase_AAA_core"/>
</dbReference>
<dbReference type="PANTHER" id="PTHR23074:SF86">
    <property type="entry name" value="SPASTIN"/>
    <property type="match status" value="1"/>
</dbReference>
<dbReference type="STRING" id="1156394.T0S424"/>
<reference evidence="11 12" key="1">
    <citation type="submission" date="2012-04" db="EMBL/GenBank/DDBJ databases">
        <title>The Genome Sequence of Saprolegnia declina VS20.</title>
        <authorList>
            <consortium name="The Broad Institute Genome Sequencing Platform"/>
            <person name="Russ C."/>
            <person name="Nusbaum C."/>
            <person name="Tyler B."/>
            <person name="van West P."/>
            <person name="Dieguez-Uribeondo J."/>
            <person name="de Bruijn I."/>
            <person name="Tripathy S."/>
            <person name="Jiang R."/>
            <person name="Young S.K."/>
            <person name="Zeng Q."/>
            <person name="Gargeya S."/>
            <person name="Fitzgerald M."/>
            <person name="Haas B."/>
            <person name="Abouelleil A."/>
            <person name="Alvarado L."/>
            <person name="Arachchi H.M."/>
            <person name="Berlin A."/>
            <person name="Chapman S.B."/>
            <person name="Goldberg J."/>
            <person name="Griggs A."/>
            <person name="Gujja S."/>
            <person name="Hansen M."/>
            <person name="Howarth C."/>
            <person name="Imamovic A."/>
            <person name="Larimer J."/>
            <person name="McCowen C."/>
            <person name="Montmayeur A."/>
            <person name="Murphy C."/>
            <person name="Neiman D."/>
            <person name="Pearson M."/>
            <person name="Priest M."/>
            <person name="Roberts A."/>
            <person name="Saif S."/>
            <person name="Shea T."/>
            <person name="Sisk P."/>
            <person name="Sykes S."/>
            <person name="Wortman J."/>
            <person name="Nusbaum C."/>
            <person name="Birren B."/>
        </authorList>
    </citation>
    <scope>NUCLEOTIDE SEQUENCE [LARGE SCALE GENOMIC DNA]</scope>
    <source>
        <strain evidence="11 12">VS20</strain>
    </source>
</reference>
<dbReference type="Pfam" id="PF00004">
    <property type="entry name" value="AAA"/>
    <property type="match status" value="1"/>
</dbReference>
<dbReference type="GO" id="GO:0005874">
    <property type="term" value="C:microtubule"/>
    <property type="evidence" value="ECO:0007669"/>
    <property type="project" value="UniProtKB-KW"/>
</dbReference>
<dbReference type="SUPFAM" id="SSF116846">
    <property type="entry name" value="MIT domain"/>
    <property type="match status" value="1"/>
</dbReference>
<keyword evidence="3 9" id="KW-0547">Nucleotide-binding</keyword>
<dbReference type="RefSeq" id="XP_008606327.1">
    <property type="nucleotide sequence ID" value="XM_008608105.1"/>
</dbReference>
<dbReference type="GO" id="GO:0016887">
    <property type="term" value="F:ATP hydrolysis activity"/>
    <property type="evidence" value="ECO:0007669"/>
    <property type="project" value="InterPro"/>
</dbReference>
<name>T0S424_SAPDV</name>
<proteinExistence type="inferred from homology"/>
<dbReference type="VEuPathDB" id="FungiDB:SDRG_02511"/>
<accession>T0S424</accession>
<dbReference type="Gene3D" id="1.20.58.80">
    <property type="entry name" value="Phosphotransferase system, lactose/cellobiose-type IIA subunit"/>
    <property type="match status" value="1"/>
</dbReference>
<dbReference type="InParanoid" id="T0S424"/>
<keyword evidence="2" id="KW-0493">Microtubule</keyword>
<dbReference type="EMBL" id="JH767137">
    <property type="protein sequence ID" value="EQC39853.1"/>
    <property type="molecule type" value="Genomic_DNA"/>
</dbReference>
<evidence type="ECO:0000313" key="11">
    <source>
        <dbReference type="EMBL" id="EQC39853.1"/>
    </source>
</evidence>
<keyword evidence="4 9" id="KW-0067">ATP-binding</keyword>
<dbReference type="OMA" id="DAWNDAH"/>
<organism evidence="11 12">
    <name type="scientific">Saprolegnia diclina (strain VS20)</name>
    <dbReference type="NCBI Taxonomy" id="1156394"/>
    <lineage>
        <taxon>Eukaryota</taxon>
        <taxon>Sar</taxon>
        <taxon>Stramenopiles</taxon>
        <taxon>Oomycota</taxon>
        <taxon>Saprolegniomycetes</taxon>
        <taxon>Saprolegniales</taxon>
        <taxon>Saprolegniaceae</taxon>
        <taxon>Saprolegnia</taxon>
    </lineage>
</organism>
<keyword evidence="12" id="KW-1185">Reference proteome</keyword>
<feature type="domain" description="AAA+ ATPase" evidence="10">
    <location>
        <begin position="152"/>
        <end position="289"/>
    </location>
</feature>
<evidence type="ECO:0000256" key="4">
    <source>
        <dbReference type="ARBA" id="ARBA00022840"/>
    </source>
</evidence>
<evidence type="ECO:0000256" key="6">
    <source>
        <dbReference type="ARBA" id="ARBA00023235"/>
    </source>
</evidence>
<evidence type="ECO:0000256" key="7">
    <source>
        <dbReference type="ARBA" id="ARBA00036378"/>
    </source>
</evidence>
<evidence type="ECO:0000256" key="8">
    <source>
        <dbReference type="ARBA" id="ARBA00038871"/>
    </source>
</evidence>
<dbReference type="Pfam" id="PF04212">
    <property type="entry name" value="MIT"/>
    <property type="match status" value="1"/>
</dbReference>
<evidence type="ECO:0000256" key="5">
    <source>
        <dbReference type="ARBA" id="ARBA00023136"/>
    </source>
</evidence>
<dbReference type="EC" id="5.6.1.1" evidence="8"/>
<protein>
    <recommendedName>
        <fullName evidence="8">microtubule-severing ATPase</fullName>
        <ecNumber evidence="8">5.6.1.1</ecNumber>
    </recommendedName>
</protein>
<dbReference type="AlphaFoldDB" id="T0S424"/>
<keyword evidence="5" id="KW-0472">Membrane</keyword>
<dbReference type="GeneID" id="19943238"/>
<dbReference type="Proteomes" id="UP000030762">
    <property type="component" value="Unassembled WGS sequence"/>
</dbReference>
<dbReference type="eggNOG" id="KOG0740">
    <property type="taxonomic scope" value="Eukaryota"/>
</dbReference>
<dbReference type="Pfam" id="PF09336">
    <property type="entry name" value="Vps4_C"/>
    <property type="match status" value="1"/>
</dbReference>
<dbReference type="Gene3D" id="3.40.50.300">
    <property type="entry name" value="P-loop containing nucleotide triphosphate hydrolases"/>
    <property type="match status" value="1"/>
</dbReference>
<dbReference type="FunFam" id="3.40.50.300:FF:000093">
    <property type="entry name" value="Fidgetin-like 1"/>
    <property type="match status" value="1"/>
</dbReference>
<dbReference type="GO" id="GO:0016020">
    <property type="term" value="C:membrane"/>
    <property type="evidence" value="ECO:0007669"/>
    <property type="project" value="UniProtKB-SubCell"/>
</dbReference>